<accession>A0A918KIL3</accession>
<dbReference type="AlphaFoldDB" id="A0A918KIL3"/>
<comment type="similarity">
    <text evidence="1">Belongs to the methyltransferase superfamily.</text>
</comment>
<gene>
    <name evidence="5" type="ORF">GCM10010515_34940</name>
</gene>
<dbReference type="InterPro" id="IPR051052">
    <property type="entry name" value="Diverse_substrate_MTase"/>
</dbReference>
<dbReference type="GO" id="GO:0032259">
    <property type="term" value="P:methylation"/>
    <property type="evidence" value="ECO:0007669"/>
    <property type="project" value="UniProtKB-KW"/>
</dbReference>
<name>A0A918KIL3_9ACTN</name>
<dbReference type="PANTHER" id="PTHR44942">
    <property type="entry name" value="METHYLTRANSF_11 DOMAIN-CONTAINING PROTEIN"/>
    <property type="match status" value="1"/>
</dbReference>
<dbReference type="EMBL" id="BMWD01000011">
    <property type="protein sequence ID" value="GGX64388.1"/>
    <property type="molecule type" value="Genomic_DNA"/>
</dbReference>
<evidence type="ECO:0000256" key="1">
    <source>
        <dbReference type="ARBA" id="ARBA00008361"/>
    </source>
</evidence>
<dbReference type="Pfam" id="PF08241">
    <property type="entry name" value="Methyltransf_11"/>
    <property type="match status" value="1"/>
</dbReference>
<dbReference type="Gene3D" id="3.40.50.150">
    <property type="entry name" value="Vaccinia Virus protein VP39"/>
    <property type="match status" value="1"/>
</dbReference>
<dbReference type="SUPFAM" id="SSF53335">
    <property type="entry name" value="S-adenosyl-L-methionine-dependent methyltransferases"/>
    <property type="match status" value="1"/>
</dbReference>
<reference evidence="5" key="1">
    <citation type="journal article" date="2014" name="Int. J. Syst. Evol. Microbiol.">
        <title>Complete genome sequence of Corynebacterium casei LMG S-19264T (=DSM 44701T), isolated from a smear-ripened cheese.</title>
        <authorList>
            <consortium name="US DOE Joint Genome Institute (JGI-PGF)"/>
            <person name="Walter F."/>
            <person name="Albersmeier A."/>
            <person name="Kalinowski J."/>
            <person name="Ruckert C."/>
        </authorList>
    </citation>
    <scope>NUCLEOTIDE SEQUENCE</scope>
    <source>
        <strain evidence="5">JCM 4956</strain>
    </source>
</reference>
<feature type="domain" description="Methyltransferase type 11" evidence="4">
    <location>
        <begin position="52"/>
        <end position="141"/>
    </location>
</feature>
<evidence type="ECO:0000313" key="6">
    <source>
        <dbReference type="Proteomes" id="UP000645555"/>
    </source>
</evidence>
<dbReference type="RefSeq" id="WP_190036446.1">
    <property type="nucleotide sequence ID" value="NZ_BMWD01000011.1"/>
</dbReference>
<evidence type="ECO:0000313" key="5">
    <source>
        <dbReference type="EMBL" id="GGX64388.1"/>
    </source>
</evidence>
<keyword evidence="3" id="KW-0808">Transferase</keyword>
<organism evidence="5 6">
    <name type="scientific">Streptomyces fructofermentans</name>
    <dbReference type="NCBI Taxonomy" id="152141"/>
    <lineage>
        <taxon>Bacteria</taxon>
        <taxon>Bacillati</taxon>
        <taxon>Actinomycetota</taxon>
        <taxon>Actinomycetes</taxon>
        <taxon>Kitasatosporales</taxon>
        <taxon>Streptomycetaceae</taxon>
        <taxon>Streptomyces</taxon>
    </lineage>
</organism>
<dbReference type="PANTHER" id="PTHR44942:SF4">
    <property type="entry name" value="METHYLTRANSFERASE TYPE 11 DOMAIN-CONTAINING PROTEIN"/>
    <property type="match status" value="1"/>
</dbReference>
<dbReference type="InterPro" id="IPR013216">
    <property type="entry name" value="Methyltransf_11"/>
</dbReference>
<evidence type="ECO:0000259" key="4">
    <source>
        <dbReference type="Pfam" id="PF08241"/>
    </source>
</evidence>
<keyword evidence="2 5" id="KW-0489">Methyltransferase</keyword>
<evidence type="ECO:0000256" key="3">
    <source>
        <dbReference type="ARBA" id="ARBA00022679"/>
    </source>
</evidence>
<protein>
    <submittedName>
        <fullName evidence="5">Methyltransferase</fullName>
    </submittedName>
</protein>
<dbReference type="InterPro" id="IPR029063">
    <property type="entry name" value="SAM-dependent_MTases_sf"/>
</dbReference>
<dbReference type="Proteomes" id="UP000645555">
    <property type="component" value="Unassembled WGS sequence"/>
</dbReference>
<keyword evidence="6" id="KW-1185">Reference proteome</keyword>
<comment type="caution">
    <text evidence="5">The sequence shown here is derived from an EMBL/GenBank/DDBJ whole genome shotgun (WGS) entry which is preliminary data.</text>
</comment>
<reference evidence="5" key="2">
    <citation type="submission" date="2020-09" db="EMBL/GenBank/DDBJ databases">
        <authorList>
            <person name="Sun Q."/>
            <person name="Ohkuma M."/>
        </authorList>
    </citation>
    <scope>NUCLEOTIDE SEQUENCE</scope>
    <source>
        <strain evidence="5">JCM 4956</strain>
    </source>
</reference>
<evidence type="ECO:0000256" key="2">
    <source>
        <dbReference type="ARBA" id="ARBA00022603"/>
    </source>
</evidence>
<dbReference type="GO" id="GO:0008757">
    <property type="term" value="F:S-adenosylmethionine-dependent methyltransferase activity"/>
    <property type="evidence" value="ECO:0007669"/>
    <property type="project" value="InterPro"/>
</dbReference>
<dbReference type="CDD" id="cd02440">
    <property type="entry name" value="AdoMet_MTases"/>
    <property type="match status" value="1"/>
</dbReference>
<sequence length="261" mass="28007">MTASSRTRHQVRAHSFNAAAAQYAANRPSYPPALLDALEETAGRPLVGARAIDVGAGTGMATALLRDRGAHVVAVEPGDGMARQFRTALPHTPLVRGDGNALPFADSTADFVTYAQAWHWTDPARAVPEAMRVLRPGGALALWWNMDALDIPWIARQEARVARYFGGDAVGRKGGATQRAAVALTDAGVVPEVVARSVRWSRTVSLDTHLANIGSHSIFLVHGEEGTASFLSEERGHLLEVFPDGMVEETYDADLLVLLRP</sequence>
<proteinExistence type="inferred from homology"/>